<dbReference type="Pfam" id="PF00561">
    <property type="entry name" value="Abhydrolase_1"/>
    <property type="match status" value="1"/>
</dbReference>
<dbReference type="PANTHER" id="PTHR43798">
    <property type="entry name" value="MONOACYLGLYCEROL LIPASE"/>
    <property type="match status" value="1"/>
</dbReference>
<dbReference type="InterPro" id="IPR050266">
    <property type="entry name" value="AB_hydrolase_sf"/>
</dbReference>
<evidence type="ECO:0000313" key="3">
    <source>
        <dbReference type="Proteomes" id="UP001334804"/>
    </source>
</evidence>
<gene>
    <name evidence="2" type="ORF">OIE14_29640</name>
</gene>
<proteinExistence type="predicted"/>
<dbReference type="Gene3D" id="3.40.50.1820">
    <property type="entry name" value="alpha/beta hydrolase"/>
    <property type="match status" value="1"/>
</dbReference>
<accession>A0ABZ1EEK2</accession>
<dbReference type="SUPFAM" id="SSF53474">
    <property type="entry name" value="alpha/beta-Hydrolases"/>
    <property type="match status" value="1"/>
</dbReference>
<dbReference type="EMBL" id="CP109071">
    <property type="protein sequence ID" value="WSA32218.1"/>
    <property type="molecule type" value="Genomic_DNA"/>
</dbReference>
<dbReference type="Proteomes" id="UP001334804">
    <property type="component" value="Chromosome"/>
</dbReference>
<sequence length="238" mass="25637">MTEPDIGALRAVAVGGVVLAHRVAGDPTNPPMLLLHGLGEDERDWHIVLPTLADRYRVYALDLRGHGRSDHPGRYSFELMRDDVIGFLDAVDVERCVVIGHSMGGTVAILLAEVAPHRLTHLIVEDVAAPRPGAFDRPPLTPPDTPTPFDFAAVNAIRAQLSDPDPAWWDRTDTIEVPTLVIGGGPDSQIPQHLLAEMVDRMPDAVLVTIAAGHDVHASRPAEFLAAVDGFLAVRAAH</sequence>
<feature type="domain" description="AB hydrolase-1" evidence="1">
    <location>
        <begin position="30"/>
        <end position="127"/>
    </location>
</feature>
<keyword evidence="3" id="KW-1185">Reference proteome</keyword>
<dbReference type="PANTHER" id="PTHR43798:SF33">
    <property type="entry name" value="HYDROLASE, PUTATIVE (AFU_ORTHOLOGUE AFUA_2G14860)-RELATED"/>
    <property type="match status" value="1"/>
</dbReference>
<protein>
    <submittedName>
        <fullName evidence="2">Alpha/beta fold hydrolase</fullName>
    </submittedName>
</protein>
<dbReference type="RefSeq" id="WP_326564029.1">
    <property type="nucleotide sequence ID" value="NZ_CP109071.1"/>
</dbReference>
<dbReference type="InterPro" id="IPR000073">
    <property type="entry name" value="AB_hydrolase_1"/>
</dbReference>
<dbReference type="InterPro" id="IPR029058">
    <property type="entry name" value="AB_hydrolase_fold"/>
</dbReference>
<name>A0ABZ1EEK2_9ACTN</name>
<reference evidence="2 3" key="1">
    <citation type="submission" date="2022-10" db="EMBL/GenBank/DDBJ databases">
        <title>The complete genomes of actinobacterial strains from the NBC collection.</title>
        <authorList>
            <person name="Joergensen T.S."/>
            <person name="Alvarez Arevalo M."/>
            <person name="Sterndorff E.B."/>
            <person name="Faurdal D."/>
            <person name="Vuksanovic O."/>
            <person name="Mourched A.-S."/>
            <person name="Charusanti P."/>
            <person name="Shaw S."/>
            <person name="Blin K."/>
            <person name="Weber T."/>
        </authorList>
    </citation>
    <scope>NUCLEOTIDE SEQUENCE [LARGE SCALE GENOMIC DNA]</scope>
    <source>
        <strain evidence="2 3">NBC 01809</strain>
    </source>
</reference>
<evidence type="ECO:0000259" key="1">
    <source>
        <dbReference type="Pfam" id="PF00561"/>
    </source>
</evidence>
<evidence type="ECO:0000313" key="2">
    <source>
        <dbReference type="EMBL" id="WSA32218.1"/>
    </source>
</evidence>
<dbReference type="GO" id="GO:0016787">
    <property type="term" value="F:hydrolase activity"/>
    <property type="evidence" value="ECO:0007669"/>
    <property type="project" value="UniProtKB-KW"/>
</dbReference>
<organism evidence="2 3">
    <name type="scientific">Micromonospora peucetia</name>
    <dbReference type="NCBI Taxonomy" id="47871"/>
    <lineage>
        <taxon>Bacteria</taxon>
        <taxon>Bacillati</taxon>
        <taxon>Actinomycetota</taxon>
        <taxon>Actinomycetes</taxon>
        <taxon>Micromonosporales</taxon>
        <taxon>Micromonosporaceae</taxon>
        <taxon>Micromonospora</taxon>
    </lineage>
</organism>
<dbReference type="PRINTS" id="PR00111">
    <property type="entry name" value="ABHYDROLASE"/>
</dbReference>
<keyword evidence="2" id="KW-0378">Hydrolase</keyword>